<dbReference type="Pfam" id="PF07687">
    <property type="entry name" value="M20_dimer"/>
    <property type="match status" value="1"/>
</dbReference>
<dbReference type="EMBL" id="VRYZ01000002">
    <property type="protein sequence ID" value="TXS93638.1"/>
    <property type="molecule type" value="Genomic_DNA"/>
</dbReference>
<dbReference type="AlphaFoldDB" id="A0A5C8ZYT7"/>
<feature type="binding site" evidence="2">
    <location>
        <position position="165"/>
    </location>
    <ligand>
        <name>Mn(2+)</name>
        <dbReference type="ChEBI" id="CHEBI:29035"/>
        <label>2</label>
    </ligand>
</feature>
<evidence type="ECO:0000313" key="5">
    <source>
        <dbReference type="Proteomes" id="UP000321933"/>
    </source>
</evidence>
<dbReference type="SUPFAM" id="SSF53187">
    <property type="entry name" value="Zn-dependent exopeptidases"/>
    <property type="match status" value="1"/>
</dbReference>
<evidence type="ECO:0000313" key="4">
    <source>
        <dbReference type="EMBL" id="TXS93638.1"/>
    </source>
</evidence>
<keyword evidence="1 4" id="KW-0378">Hydrolase</keyword>
<dbReference type="GO" id="GO:0046872">
    <property type="term" value="F:metal ion binding"/>
    <property type="evidence" value="ECO:0007669"/>
    <property type="project" value="UniProtKB-KW"/>
</dbReference>
<dbReference type="PANTHER" id="PTHR11014">
    <property type="entry name" value="PEPTIDASE M20 FAMILY MEMBER"/>
    <property type="match status" value="1"/>
</dbReference>
<keyword evidence="2" id="KW-0464">Manganese</keyword>
<dbReference type="Gene3D" id="3.40.630.10">
    <property type="entry name" value="Zn peptidases"/>
    <property type="match status" value="1"/>
</dbReference>
<dbReference type="NCBIfam" id="TIGR01891">
    <property type="entry name" value="amidohydrolases"/>
    <property type="match status" value="1"/>
</dbReference>
<dbReference type="InterPro" id="IPR011650">
    <property type="entry name" value="Peptidase_M20_dimer"/>
</dbReference>
<gene>
    <name evidence="4" type="ORF">FVW59_06475</name>
</gene>
<evidence type="ECO:0000259" key="3">
    <source>
        <dbReference type="Pfam" id="PF07687"/>
    </source>
</evidence>
<dbReference type="Pfam" id="PF01546">
    <property type="entry name" value="Peptidase_M20"/>
    <property type="match status" value="1"/>
</dbReference>
<comment type="cofactor">
    <cofactor evidence="2">
        <name>Mn(2+)</name>
        <dbReference type="ChEBI" id="CHEBI:29035"/>
    </cofactor>
    <text evidence="2">The Mn(2+) ion enhances activity.</text>
</comment>
<name>A0A5C8ZYT7_9GAMM</name>
<feature type="binding site" evidence="2">
    <location>
        <position position="197"/>
    </location>
    <ligand>
        <name>Mn(2+)</name>
        <dbReference type="ChEBI" id="CHEBI:29035"/>
        <label>2</label>
    </ligand>
</feature>
<feature type="domain" description="Peptidase M20 dimerisation" evidence="3">
    <location>
        <begin position="219"/>
        <end position="304"/>
    </location>
</feature>
<organism evidence="4 5">
    <name type="scientific">Parahaliea aestuarii</name>
    <dbReference type="NCBI Taxonomy" id="1852021"/>
    <lineage>
        <taxon>Bacteria</taxon>
        <taxon>Pseudomonadati</taxon>
        <taxon>Pseudomonadota</taxon>
        <taxon>Gammaproteobacteria</taxon>
        <taxon>Cellvibrionales</taxon>
        <taxon>Halieaceae</taxon>
        <taxon>Parahaliea</taxon>
    </lineage>
</organism>
<dbReference type="GO" id="GO:0016787">
    <property type="term" value="F:hydrolase activity"/>
    <property type="evidence" value="ECO:0007669"/>
    <property type="project" value="UniProtKB-KW"/>
</dbReference>
<dbReference type="InterPro" id="IPR017439">
    <property type="entry name" value="Amidohydrolase"/>
</dbReference>
<feature type="binding site" evidence="2">
    <location>
        <position position="129"/>
    </location>
    <ligand>
        <name>Mn(2+)</name>
        <dbReference type="ChEBI" id="CHEBI:29035"/>
        <label>2</label>
    </ligand>
</feature>
<dbReference type="Proteomes" id="UP000321933">
    <property type="component" value="Unassembled WGS sequence"/>
</dbReference>
<keyword evidence="5" id="KW-1185">Reference proteome</keyword>
<dbReference type="Gene3D" id="3.30.70.360">
    <property type="match status" value="1"/>
</dbReference>
<comment type="caution">
    <text evidence="4">The sequence shown here is derived from an EMBL/GenBank/DDBJ whole genome shotgun (WGS) entry which is preliminary data.</text>
</comment>
<keyword evidence="2" id="KW-0479">Metal-binding</keyword>
<dbReference type="SUPFAM" id="SSF55031">
    <property type="entry name" value="Bacterial exopeptidase dimerisation domain"/>
    <property type="match status" value="1"/>
</dbReference>
<dbReference type="PANTHER" id="PTHR11014:SF63">
    <property type="entry name" value="METALLOPEPTIDASE, PUTATIVE (AFU_ORTHOLOGUE AFUA_6G09600)-RELATED"/>
    <property type="match status" value="1"/>
</dbReference>
<proteinExistence type="predicted"/>
<feature type="binding site" evidence="2">
    <location>
        <position position="131"/>
    </location>
    <ligand>
        <name>Mn(2+)</name>
        <dbReference type="ChEBI" id="CHEBI:29035"/>
        <label>2</label>
    </ligand>
</feature>
<evidence type="ECO:0000256" key="1">
    <source>
        <dbReference type="ARBA" id="ARBA00022801"/>
    </source>
</evidence>
<sequence>MQALIFGLGLASVVVPSSFAGEWSEAARAVDDKVIAWRRDIHQHPELGNREFRTAQLVAKHLKDLGLEVQTGVAHTGVVAVLKGGKPGRTVALRADMDALPVTEQVDLPFASKVKTQYRGEEVGVMHACGHDAHTAILMGVAEVLARHREQLAGTVKFIFQPAEEGAPEGEEGGAELMIENGVLSGDPKPEAIFGLHVGPFPTGFIGYRAKGIMAASDMFEITVKGKQTHGSSPWTGIDPIVVAGQIANAIQLIPARQLNITRAPAVISIGSIRGGVRGNIIPDKVTMIGTIRTFDSAMQDDLHRRLQITASNIAEAAGATAEVTVNRGYPVTYNDPALTQFAVPSLQKVVGQQRLLETDPVMGAEDFSLYQEEIPGLIFILGVNKDGVGIAEAAMNHSPHFFVNEDALKLGVEALTTLAVDYLNSSET</sequence>
<dbReference type="InterPro" id="IPR036264">
    <property type="entry name" value="Bact_exopeptidase_dim_dom"/>
</dbReference>
<feature type="binding site" evidence="2">
    <location>
        <position position="398"/>
    </location>
    <ligand>
        <name>Mn(2+)</name>
        <dbReference type="ChEBI" id="CHEBI:29035"/>
        <label>2</label>
    </ligand>
</feature>
<accession>A0A5C8ZYT7</accession>
<reference evidence="4 5" key="1">
    <citation type="submission" date="2019-08" db="EMBL/GenBank/DDBJ databases">
        <title>Parahaliea maris sp. nov., isolated from the surface seawater.</title>
        <authorList>
            <person name="Liu Y."/>
        </authorList>
    </citation>
    <scope>NUCLEOTIDE SEQUENCE [LARGE SCALE GENOMIC DNA]</scope>
    <source>
        <strain evidence="4 5">S2-26</strain>
    </source>
</reference>
<dbReference type="OrthoDB" id="9777385at2"/>
<protein>
    <submittedName>
        <fullName evidence="4">Amidohydrolase</fullName>
    </submittedName>
</protein>
<dbReference type="PIRSF" id="PIRSF005962">
    <property type="entry name" value="Pept_M20D_amidohydro"/>
    <property type="match status" value="1"/>
</dbReference>
<dbReference type="InterPro" id="IPR002933">
    <property type="entry name" value="Peptidase_M20"/>
</dbReference>
<evidence type="ECO:0000256" key="2">
    <source>
        <dbReference type="PIRSR" id="PIRSR005962-1"/>
    </source>
</evidence>